<dbReference type="HOGENOM" id="CLU_2823507_0_0_9"/>
<name>A5N1P0_CLOK5</name>
<organism evidence="2 3">
    <name type="scientific">Clostridium kluyveri (strain ATCC 8527 / DSM 555 / NBRC 12016 / NCIMB 10680 / K1)</name>
    <dbReference type="NCBI Taxonomy" id="431943"/>
    <lineage>
        <taxon>Bacteria</taxon>
        <taxon>Bacillati</taxon>
        <taxon>Bacillota</taxon>
        <taxon>Clostridia</taxon>
        <taxon>Eubacteriales</taxon>
        <taxon>Clostridiaceae</taxon>
        <taxon>Clostridium</taxon>
    </lineage>
</organism>
<keyword evidence="3" id="KW-1185">Reference proteome</keyword>
<keyword evidence="1" id="KW-1133">Transmembrane helix</keyword>
<dbReference type="EMBL" id="CP000673">
    <property type="protein sequence ID" value="EDK35036.1"/>
    <property type="molecule type" value="Genomic_DNA"/>
</dbReference>
<dbReference type="KEGG" id="ckl:CKL_3028"/>
<evidence type="ECO:0000256" key="1">
    <source>
        <dbReference type="SAM" id="Phobius"/>
    </source>
</evidence>
<reference evidence="2 3" key="1">
    <citation type="journal article" date="2008" name="Proc. Natl. Acad. Sci. U.S.A.">
        <title>The genome of Clostridium kluyveri, a strict anaerobe with unique metabolic features.</title>
        <authorList>
            <person name="Seedorf H."/>
            <person name="Fricke W.F."/>
            <person name="Veith B."/>
            <person name="Brueggemann H."/>
            <person name="Liesegang H."/>
            <person name="Strittmatter A."/>
            <person name="Miethke M."/>
            <person name="Buckel W."/>
            <person name="Hinderberger J."/>
            <person name="Li F."/>
            <person name="Hagemeier C."/>
            <person name="Thauer R.K."/>
            <person name="Gottschalk G."/>
        </authorList>
    </citation>
    <scope>NUCLEOTIDE SEQUENCE [LARGE SCALE GENOMIC DNA]</scope>
    <source>
        <strain evidence="3">ATCC 8527 / DSM 555 / NCIMB 10680</strain>
    </source>
</reference>
<dbReference type="STRING" id="431943.CKL_3028"/>
<keyword evidence="1" id="KW-0812">Transmembrane</keyword>
<keyword evidence="1" id="KW-0472">Membrane</keyword>
<evidence type="ECO:0000313" key="2">
    <source>
        <dbReference type="EMBL" id="EDK35036.1"/>
    </source>
</evidence>
<protein>
    <submittedName>
        <fullName evidence="2">Uncharacterized protein</fullName>
    </submittedName>
</protein>
<dbReference type="AlphaFoldDB" id="A5N1P0"/>
<proteinExistence type="predicted"/>
<feature type="transmembrane region" description="Helical" evidence="1">
    <location>
        <begin position="39"/>
        <end position="57"/>
    </location>
</feature>
<gene>
    <name evidence="2" type="ordered locus">CKL_3028</name>
</gene>
<sequence length="66" mass="7986">MQHRYIGHDRYCIVQKFNNFVALMQWSYLENLYILEIRTFFKSGMIIALINVINIFLEGYTHGKNR</sequence>
<evidence type="ECO:0000313" key="3">
    <source>
        <dbReference type="Proteomes" id="UP000002411"/>
    </source>
</evidence>
<dbReference type="Proteomes" id="UP000002411">
    <property type="component" value="Chromosome"/>
</dbReference>
<accession>A5N1P0</accession>